<keyword evidence="1" id="KW-0812">Transmembrane</keyword>
<reference evidence="3" key="1">
    <citation type="submission" date="2016-11" db="UniProtKB">
        <authorList>
            <consortium name="WormBaseParasite"/>
        </authorList>
    </citation>
    <scope>IDENTIFICATION</scope>
</reference>
<sequence length="269" mass="29310">MKAVVWVDAIQAGIMLAGTVAVLLSRSVVVRPRRATGSWSACAPWWGWRSSGRYASVACDIHTRRLGGHAPPDRHLLRDGANERTRISGFVHGRSAGCRSVVSVPRRLSSVSTIAWTDLLAAVRVQEESPGTLVPVAGSRCRSPHTAVAITSWRQRVTAKQFPRPRRRAHVGLFRSWLPVSPCAKLARAAVGPPGGPGRSMWIAIGPTSISRENCNADICWPAWLACTRRRAAEAAWRRMSAAGVGNQEAEDGNLEKEKEANLTVELRF</sequence>
<keyword evidence="1" id="KW-1133">Transmembrane helix</keyword>
<organism evidence="2 3">
    <name type="scientific">Macrostomum lignano</name>
    <dbReference type="NCBI Taxonomy" id="282301"/>
    <lineage>
        <taxon>Eukaryota</taxon>
        <taxon>Metazoa</taxon>
        <taxon>Spiralia</taxon>
        <taxon>Lophotrochozoa</taxon>
        <taxon>Platyhelminthes</taxon>
        <taxon>Rhabditophora</taxon>
        <taxon>Macrostomorpha</taxon>
        <taxon>Macrostomida</taxon>
        <taxon>Macrostomidae</taxon>
        <taxon>Macrostomum</taxon>
    </lineage>
</organism>
<proteinExistence type="predicted"/>
<dbReference type="AlphaFoldDB" id="A0A1I8FI68"/>
<evidence type="ECO:0000313" key="2">
    <source>
        <dbReference type="Proteomes" id="UP000095280"/>
    </source>
</evidence>
<evidence type="ECO:0000313" key="3">
    <source>
        <dbReference type="WBParaSite" id="maker-unitig_33998-snap-gene-0.1-mRNA-1"/>
    </source>
</evidence>
<keyword evidence="2" id="KW-1185">Reference proteome</keyword>
<dbReference type="WBParaSite" id="maker-unitig_33998-snap-gene-0.1-mRNA-1">
    <property type="protein sequence ID" value="maker-unitig_33998-snap-gene-0.1-mRNA-1"/>
    <property type="gene ID" value="maker-unitig_33998-snap-gene-0.1"/>
</dbReference>
<dbReference type="Proteomes" id="UP000095280">
    <property type="component" value="Unplaced"/>
</dbReference>
<keyword evidence="1" id="KW-0472">Membrane</keyword>
<protein>
    <submittedName>
        <fullName evidence="3">Uncharacterized protein</fullName>
    </submittedName>
</protein>
<feature type="transmembrane region" description="Helical" evidence="1">
    <location>
        <begin position="6"/>
        <end position="24"/>
    </location>
</feature>
<evidence type="ECO:0000256" key="1">
    <source>
        <dbReference type="SAM" id="Phobius"/>
    </source>
</evidence>
<name>A0A1I8FI68_9PLAT</name>
<accession>A0A1I8FI68</accession>